<protein>
    <submittedName>
        <fullName evidence="1">Uncharacterized protein</fullName>
    </submittedName>
</protein>
<dbReference type="Gene3D" id="2.60.120.200">
    <property type="match status" value="1"/>
</dbReference>
<gene>
    <name evidence="1" type="ORF">S01H4_41096</name>
</gene>
<dbReference type="SUPFAM" id="SSF49899">
    <property type="entry name" value="Concanavalin A-like lectins/glucanases"/>
    <property type="match status" value="1"/>
</dbReference>
<dbReference type="AlphaFoldDB" id="X1CK11"/>
<accession>X1CK11</accession>
<dbReference type="EMBL" id="BART01022451">
    <property type="protein sequence ID" value="GAG96548.1"/>
    <property type="molecule type" value="Genomic_DNA"/>
</dbReference>
<name>X1CK11_9ZZZZ</name>
<comment type="caution">
    <text evidence="1">The sequence shown here is derived from an EMBL/GenBank/DDBJ whole genome shotgun (WGS) entry which is preliminary data.</text>
</comment>
<proteinExistence type="predicted"/>
<evidence type="ECO:0000313" key="1">
    <source>
        <dbReference type="EMBL" id="GAG96548.1"/>
    </source>
</evidence>
<dbReference type="InterPro" id="IPR013320">
    <property type="entry name" value="ConA-like_dom_sf"/>
</dbReference>
<organism evidence="1">
    <name type="scientific">marine sediment metagenome</name>
    <dbReference type="NCBI Taxonomy" id="412755"/>
    <lineage>
        <taxon>unclassified sequences</taxon>
        <taxon>metagenomes</taxon>
        <taxon>ecological metagenomes</taxon>
    </lineage>
</organism>
<sequence>MLLPRQIEHAEVGIPSFSFDPSLVLYLPFYDLDGVSFASKDHYGRLCTATGALWLPNGRYFDGVNDRVVLASALNEVSVGHPFTILLWVKIDAGADGVIFANSLGANDRVAIWVSPVGVNYIGLCAWNGAAAGNAGQENFCWSESK</sequence>
<reference evidence="1" key="1">
    <citation type="journal article" date="2014" name="Front. Microbiol.">
        <title>High frequency of phylogenetically diverse reductive dehalogenase-homologous genes in deep subseafloor sedimentary metagenomes.</title>
        <authorList>
            <person name="Kawai M."/>
            <person name="Futagami T."/>
            <person name="Toyoda A."/>
            <person name="Takaki Y."/>
            <person name="Nishi S."/>
            <person name="Hori S."/>
            <person name="Arai W."/>
            <person name="Tsubouchi T."/>
            <person name="Morono Y."/>
            <person name="Uchiyama I."/>
            <person name="Ito T."/>
            <person name="Fujiyama A."/>
            <person name="Inagaki F."/>
            <person name="Takami H."/>
        </authorList>
    </citation>
    <scope>NUCLEOTIDE SEQUENCE</scope>
    <source>
        <strain evidence="1">Expedition CK06-06</strain>
    </source>
</reference>